<sequence length="265" mass="28276">MKRRLCGLTLFITATVATSAQARPLRVMALDQCADQFVLALAPDAELALSPRADDPDAWMRNAAKGRRLVRPTLEAATGFQPDVVVRYWGGDARLLNALDRRGARTVGIDDATDMDGVRANIRKVAAALDRPERGEALVRRMDTQLSRASGAGHGRAAVYVTAGGFTSGPGSLMDAILRAAGFRNGVVKPGYQPLGLERVLLSPPALYVKGFFDLARSDWRGAGRHPVMRRATAERTAASLPGAALTCPAWFAADAAVLLAEQAK</sequence>
<evidence type="ECO:0000259" key="2">
    <source>
        <dbReference type="Pfam" id="PF01497"/>
    </source>
</evidence>
<dbReference type="RefSeq" id="WP_191743807.1">
    <property type="nucleotide sequence ID" value="NZ_JACSQU010000001.1"/>
</dbReference>
<name>A0ABR8QXQ3_9CAUL</name>
<dbReference type="CDD" id="cd00636">
    <property type="entry name" value="TroA-like"/>
    <property type="match status" value="1"/>
</dbReference>
<dbReference type="SUPFAM" id="SSF53807">
    <property type="entry name" value="Helical backbone' metal receptor"/>
    <property type="match status" value="1"/>
</dbReference>
<feature type="domain" description="Fe/B12 periplasmic-binding" evidence="2">
    <location>
        <begin position="71"/>
        <end position="199"/>
    </location>
</feature>
<feature type="signal peptide" evidence="1">
    <location>
        <begin position="1"/>
        <end position="22"/>
    </location>
</feature>
<feature type="chain" id="PRO_5046266686" evidence="1">
    <location>
        <begin position="23"/>
        <end position="265"/>
    </location>
</feature>
<evidence type="ECO:0000313" key="4">
    <source>
        <dbReference type="Proteomes" id="UP000638918"/>
    </source>
</evidence>
<organism evidence="3 4">
    <name type="scientific">Brevundimonas guildfordensis</name>
    <dbReference type="NCBI Taxonomy" id="2762241"/>
    <lineage>
        <taxon>Bacteria</taxon>
        <taxon>Pseudomonadati</taxon>
        <taxon>Pseudomonadota</taxon>
        <taxon>Alphaproteobacteria</taxon>
        <taxon>Caulobacterales</taxon>
        <taxon>Caulobacteraceae</taxon>
        <taxon>Brevundimonas</taxon>
    </lineage>
</organism>
<accession>A0ABR8QXQ3</accession>
<protein>
    <submittedName>
        <fullName evidence="3">ABC transporter substrate-binding protein</fullName>
    </submittedName>
</protein>
<dbReference type="Proteomes" id="UP000638918">
    <property type="component" value="Unassembled WGS sequence"/>
</dbReference>
<proteinExistence type="predicted"/>
<keyword evidence="4" id="KW-1185">Reference proteome</keyword>
<dbReference type="InterPro" id="IPR002491">
    <property type="entry name" value="ABC_transptr_periplasmic_BD"/>
</dbReference>
<evidence type="ECO:0000256" key="1">
    <source>
        <dbReference type="SAM" id="SignalP"/>
    </source>
</evidence>
<evidence type="ECO:0000313" key="3">
    <source>
        <dbReference type="EMBL" id="MBD7940307.1"/>
    </source>
</evidence>
<comment type="caution">
    <text evidence="3">The sequence shown here is derived from an EMBL/GenBank/DDBJ whole genome shotgun (WGS) entry which is preliminary data.</text>
</comment>
<reference evidence="3 4" key="1">
    <citation type="submission" date="2020-08" db="EMBL/GenBank/DDBJ databases">
        <title>A Genomic Blueprint of the Chicken Gut Microbiome.</title>
        <authorList>
            <person name="Gilroy R."/>
            <person name="Ravi A."/>
            <person name="Getino M."/>
            <person name="Pursley I."/>
            <person name="Horton D.L."/>
            <person name="Alikhan N.-F."/>
            <person name="Baker D."/>
            <person name="Gharbi K."/>
            <person name="Hall N."/>
            <person name="Watson M."/>
            <person name="Adriaenssens E.M."/>
            <person name="Foster-Nyarko E."/>
            <person name="Jarju S."/>
            <person name="Secka A."/>
            <person name="Antonio M."/>
            <person name="Oren A."/>
            <person name="Chaudhuri R."/>
            <person name="La Ragione R.M."/>
            <person name="Hildebrand F."/>
            <person name="Pallen M.J."/>
        </authorList>
    </citation>
    <scope>NUCLEOTIDE SEQUENCE [LARGE SCALE GENOMIC DNA]</scope>
    <source>
        <strain evidence="3 4">Sa3CVA3</strain>
    </source>
</reference>
<dbReference type="Gene3D" id="3.40.50.1980">
    <property type="entry name" value="Nitrogenase molybdenum iron protein domain"/>
    <property type="match status" value="2"/>
</dbReference>
<gene>
    <name evidence="3" type="ORF">H9656_02800</name>
</gene>
<dbReference type="EMBL" id="JACSQU010000001">
    <property type="protein sequence ID" value="MBD7940307.1"/>
    <property type="molecule type" value="Genomic_DNA"/>
</dbReference>
<dbReference type="Pfam" id="PF01497">
    <property type="entry name" value="Peripla_BP_2"/>
    <property type="match status" value="1"/>
</dbReference>
<keyword evidence="1" id="KW-0732">Signal</keyword>